<organism evidence="2 3">
    <name type="scientific">Streptomyces mobaraensis (strain ATCC 29032 / DSM 40847 / JCM 4168 / NBRC 13819 / NCIMB 11159 / IPCR 16-22)</name>
    <dbReference type="NCBI Taxonomy" id="1223523"/>
    <lineage>
        <taxon>Bacteria</taxon>
        <taxon>Bacillati</taxon>
        <taxon>Actinomycetota</taxon>
        <taxon>Actinomycetes</taxon>
        <taxon>Kitasatosporales</taxon>
        <taxon>Streptomycetaceae</taxon>
        <taxon>Streptomyces</taxon>
    </lineage>
</organism>
<dbReference type="EMBL" id="AORZ01000028">
    <property type="protein sequence ID" value="EMF00364.1"/>
    <property type="molecule type" value="Genomic_DNA"/>
</dbReference>
<dbReference type="PATRIC" id="fig|1223523.3.peg.2384"/>
<sequence length="192" mass="19768">MLDAVVAAVRDRTERCRRDAARTLLARAAETAAPDLVVVPATTLAALRRADWDVPTAIEGLAGAVNPSRRADRAADRAARRTAAGAPLGRGPRRGAAEPAPPAVPGDGGRRHLGFVSDSELGSALPEVAAISRAVGGRHDLVGVVSRDAAGRNVHSLCRAEGIPLAGGGGTDLRTGFARRSERRRAPTPSSS</sequence>
<feature type="region of interest" description="Disordered" evidence="1">
    <location>
        <begin position="66"/>
        <end position="115"/>
    </location>
</feature>
<reference evidence="2 3" key="1">
    <citation type="journal article" date="2013" name="Genome Announc.">
        <title>Whole-Genome Shotgun Assembly and Analysis of the Genome of Streptomyces mobaraensis DSM 40847, a Strain for Industrial Production of Microbial Transglutaminase.</title>
        <authorList>
            <person name="Yang H."/>
            <person name="He T."/>
            <person name="Wu W."/>
            <person name="Zhu W."/>
            <person name="Lu B."/>
            <person name="Sun W."/>
        </authorList>
    </citation>
    <scope>NUCLEOTIDE SEQUENCE [LARGE SCALE GENOMIC DNA]</scope>
    <source>
        <strain evidence="2 3">DSM 40847</strain>
    </source>
</reference>
<accession>M3A5H7</accession>
<feature type="compositionally biased region" description="Basic and acidic residues" evidence="1">
    <location>
        <begin position="69"/>
        <end position="79"/>
    </location>
</feature>
<dbReference type="STRING" id="1223523.H340_11665"/>
<evidence type="ECO:0000313" key="2">
    <source>
        <dbReference type="EMBL" id="EMF00364.1"/>
    </source>
</evidence>
<dbReference type="eggNOG" id="COG0714">
    <property type="taxonomic scope" value="Bacteria"/>
</dbReference>
<gene>
    <name evidence="2" type="ORF">H340_11665</name>
</gene>
<feature type="region of interest" description="Disordered" evidence="1">
    <location>
        <begin position="165"/>
        <end position="192"/>
    </location>
</feature>
<dbReference type="Proteomes" id="UP000011740">
    <property type="component" value="Unassembled WGS sequence"/>
</dbReference>
<name>M3A5H7_STRM1</name>
<protein>
    <submittedName>
        <fullName evidence="2">Uncharacterized protein</fullName>
    </submittedName>
</protein>
<dbReference type="AlphaFoldDB" id="M3A5H7"/>
<comment type="caution">
    <text evidence="2">The sequence shown here is derived from an EMBL/GenBank/DDBJ whole genome shotgun (WGS) entry which is preliminary data.</text>
</comment>
<proteinExistence type="predicted"/>
<evidence type="ECO:0000256" key="1">
    <source>
        <dbReference type="SAM" id="MobiDB-lite"/>
    </source>
</evidence>
<feature type="compositionally biased region" description="Low complexity" evidence="1">
    <location>
        <begin position="81"/>
        <end position="90"/>
    </location>
</feature>
<dbReference type="eggNOG" id="COG3864">
    <property type="taxonomic scope" value="Bacteria"/>
</dbReference>
<evidence type="ECO:0000313" key="3">
    <source>
        <dbReference type="Proteomes" id="UP000011740"/>
    </source>
</evidence>